<name>A0A518CL94_9PLAN</name>
<dbReference type="GO" id="GO:0006633">
    <property type="term" value="P:fatty acid biosynthetic process"/>
    <property type="evidence" value="ECO:0007669"/>
    <property type="project" value="TreeGrafter"/>
</dbReference>
<dbReference type="GO" id="GO:0005829">
    <property type="term" value="C:cytosol"/>
    <property type="evidence" value="ECO:0007669"/>
    <property type="project" value="TreeGrafter"/>
</dbReference>
<dbReference type="InterPro" id="IPR020841">
    <property type="entry name" value="PKS_Beta-ketoAc_synthase_dom"/>
</dbReference>
<keyword evidence="2 3" id="KW-0808">Transferase</keyword>
<protein>
    <submittedName>
        <fullName evidence="5">3-oxoacyl-[acyl-carrier-protein] synthase 2</fullName>
        <ecNumber evidence="5">2.3.1.179</ecNumber>
    </submittedName>
</protein>
<dbReference type="RefSeq" id="WP_144994941.1">
    <property type="nucleotide sequence ID" value="NZ_CP036281.1"/>
</dbReference>
<dbReference type="Gene3D" id="3.40.47.10">
    <property type="match status" value="2"/>
</dbReference>
<dbReference type="PROSITE" id="PS52004">
    <property type="entry name" value="KS3_2"/>
    <property type="match status" value="1"/>
</dbReference>
<accession>A0A518CL94</accession>
<dbReference type="Pfam" id="PF02801">
    <property type="entry name" value="Ketoacyl-synt_C"/>
    <property type="match status" value="1"/>
</dbReference>
<reference evidence="5 6" key="1">
    <citation type="submission" date="2019-02" db="EMBL/GenBank/DDBJ databases">
        <title>Deep-cultivation of Planctomycetes and their phenomic and genomic characterization uncovers novel biology.</title>
        <authorList>
            <person name="Wiegand S."/>
            <person name="Jogler M."/>
            <person name="Boedeker C."/>
            <person name="Pinto D."/>
            <person name="Vollmers J."/>
            <person name="Rivas-Marin E."/>
            <person name="Kohn T."/>
            <person name="Peeters S.H."/>
            <person name="Heuer A."/>
            <person name="Rast P."/>
            <person name="Oberbeckmann S."/>
            <person name="Bunk B."/>
            <person name="Jeske O."/>
            <person name="Meyerdierks A."/>
            <person name="Storesund J.E."/>
            <person name="Kallscheuer N."/>
            <person name="Luecker S."/>
            <person name="Lage O.M."/>
            <person name="Pohl T."/>
            <person name="Merkel B.J."/>
            <person name="Hornburger P."/>
            <person name="Mueller R.-W."/>
            <person name="Bruemmer F."/>
            <person name="Labrenz M."/>
            <person name="Spormann A.M."/>
            <person name="Op den Camp H."/>
            <person name="Overmann J."/>
            <person name="Amann R."/>
            <person name="Jetten M.S.M."/>
            <person name="Mascher T."/>
            <person name="Medema M.H."/>
            <person name="Devos D.P."/>
            <person name="Kaster A.-K."/>
            <person name="Ovreas L."/>
            <person name="Rohde M."/>
            <person name="Galperin M.Y."/>
            <person name="Jogler C."/>
        </authorList>
    </citation>
    <scope>NUCLEOTIDE SEQUENCE [LARGE SCALE GENOMIC DNA]</scope>
    <source>
        <strain evidence="5 6">Pla110</strain>
    </source>
</reference>
<dbReference type="CDD" id="cd00834">
    <property type="entry name" value="KAS_I_II"/>
    <property type="match status" value="1"/>
</dbReference>
<dbReference type="Proteomes" id="UP000317178">
    <property type="component" value="Chromosome"/>
</dbReference>
<comment type="similarity">
    <text evidence="1 3">Belongs to the thiolase-like superfamily. Beta-ketoacyl-ACP synthases family.</text>
</comment>
<proteinExistence type="inferred from homology"/>
<dbReference type="KEGG" id="plon:Pla110_16640"/>
<dbReference type="InterPro" id="IPR014031">
    <property type="entry name" value="Ketoacyl_synth_C"/>
</dbReference>
<keyword evidence="5" id="KW-0012">Acyltransferase</keyword>
<dbReference type="SUPFAM" id="SSF53901">
    <property type="entry name" value="Thiolase-like"/>
    <property type="match status" value="2"/>
</dbReference>
<dbReference type="OrthoDB" id="292158at2"/>
<dbReference type="SMART" id="SM00825">
    <property type="entry name" value="PKS_KS"/>
    <property type="match status" value="1"/>
</dbReference>
<dbReference type="InterPro" id="IPR000794">
    <property type="entry name" value="Beta-ketoacyl_synthase"/>
</dbReference>
<sequence>MRSNGTSDSRIVITGIGVVTPLGIGMEPFSTAVMNQQSGVKPLELLSTSAAPGNIGGEVSDFTEKDARKTYLKPLKKSVKVMCREIQLGVAAALQAVENSGLDLDQIDHTRFGVEFGANLMFSPPWVLSDACVKCCKETEDGLEFQFDEWGEKGLAAMEPLWLLCYLPNMPACHIGISMDARGPSNSMTVDEASGNLVLGEAMSIIERGWADIMIAGTTGTRLNPVKSIHGTFWDDLAQNPDTPSSWARPFDKDRNGQVLAEGGTSFILETEKHAQARGAKIWATLLGSGASCVADDKGQGHYREALVRAMTGALHSTGLKPSDIGHINANGLGEVEADREEAQAIHDVFGDIASQVPVTSFKSYWGNPGASCGSLELAGSLVGLQEGVILPTLNFTAQSPEDPSLNIVHGAPLATDNKVVMNINVTRQGQASVIIAQGA</sequence>
<dbReference type="PANTHER" id="PTHR11712">
    <property type="entry name" value="POLYKETIDE SYNTHASE-RELATED"/>
    <property type="match status" value="1"/>
</dbReference>
<keyword evidence="6" id="KW-1185">Reference proteome</keyword>
<dbReference type="EC" id="2.3.1.179" evidence="5"/>
<dbReference type="EMBL" id="CP036281">
    <property type="protein sequence ID" value="QDU79944.1"/>
    <property type="molecule type" value="Genomic_DNA"/>
</dbReference>
<evidence type="ECO:0000259" key="4">
    <source>
        <dbReference type="PROSITE" id="PS52004"/>
    </source>
</evidence>
<dbReference type="AlphaFoldDB" id="A0A518CL94"/>
<evidence type="ECO:0000256" key="1">
    <source>
        <dbReference type="ARBA" id="ARBA00008467"/>
    </source>
</evidence>
<dbReference type="InterPro" id="IPR016039">
    <property type="entry name" value="Thiolase-like"/>
</dbReference>
<evidence type="ECO:0000256" key="2">
    <source>
        <dbReference type="ARBA" id="ARBA00022679"/>
    </source>
</evidence>
<evidence type="ECO:0000313" key="6">
    <source>
        <dbReference type="Proteomes" id="UP000317178"/>
    </source>
</evidence>
<evidence type="ECO:0000313" key="5">
    <source>
        <dbReference type="EMBL" id="QDU79944.1"/>
    </source>
</evidence>
<organism evidence="5 6">
    <name type="scientific">Polystyrenella longa</name>
    <dbReference type="NCBI Taxonomy" id="2528007"/>
    <lineage>
        <taxon>Bacteria</taxon>
        <taxon>Pseudomonadati</taxon>
        <taxon>Planctomycetota</taxon>
        <taxon>Planctomycetia</taxon>
        <taxon>Planctomycetales</taxon>
        <taxon>Planctomycetaceae</taxon>
        <taxon>Polystyrenella</taxon>
    </lineage>
</organism>
<dbReference type="PANTHER" id="PTHR11712:SF336">
    <property type="entry name" value="3-OXOACYL-[ACYL-CARRIER-PROTEIN] SYNTHASE, MITOCHONDRIAL"/>
    <property type="match status" value="1"/>
</dbReference>
<dbReference type="Pfam" id="PF00109">
    <property type="entry name" value="ketoacyl-synt"/>
    <property type="match status" value="1"/>
</dbReference>
<dbReference type="InterPro" id="IPR014030">
    <property type="entry name" value="Ketoacyl_synth_N"/>
</dbReference>
<dbReference type="GO" id="GO:0004315">
    <property type="term" value="F:3-oxoacyl-[acyl-carrier-protein] synthase activity"/>
    <property type="evidence" value="ECO:0007669"/>
    <property type="project" value="UniProtKB-EC"/>
</dbReference>
<evidence type="ECO:0000256" key="3">
    <source>
        <dbReference type="RuleBase" id="RU003694"/>
    </source>
</evidence>
<gene>
    <name evidence="5" type="primary">fabF_2</name>
    <name evidence="5" type="ORF">Pla110_16640</name>
</gene>
<feature type="domain" description="Ketosynthase family 3 (KS3)" evidence="4">
    <location>
        <begin position="8"/>
        <end position="425"/>
    </location>
</feature>